<dbReference type="PANTHER" id="PTHR21240">
    <property type="entry name" value="2-AMINO-3-CARBOXYLMUCONATE-6-SEMIALDEHYDE DECARBOXYLASE"/>
    <property type="match status" value="1"/>
</dbReference>
<dbReference type="Gene3D" id="3.20.20.140">
    <property type="entry name" value="Metal-dependent hydrolases"/>
    <property type="match status" value="1"/>
</dbReference>
<dbReference type="GO" id="GO:0016787">
    <property type="term" value="F:hydrolase activity"/>
    <property type="evidence" value="ECO:0007669"/>
    <property type="project" value="InterPro"/>
</dbReference>
<dbReference type="GO" id="GO:0001760">
    <property type="term" value="F:aminocarboxymuconate-semialdehyde decarboxylase activity"/>
    <property type="evidence" value="ECO:0007669"/>
    <property type="project" value="UniProtKB-EC"/>
</dbReference>
<keyword evidence="6" id="KW-0479">Metal-binding</keyword>
<feature type="non-terminal residue" evidence="12">
    <location>
        <position position="1"/>
    </location>
</feature>
<evidence type="ECO:0000256" key="2">
    <source>
        <dbReference type="ARBA" id="ARBA00005871"/>
    </source>
</evidence>
<evidence type="ECO:0000256" key="10">
    <source>
        <dbReference type="ARBA" id="ARBA00031120"/>
    </source>
</evidence>
<accession>A0A381UXY2</accession>
<comment type="pathway">
    <text evidence="1">Secondary metabolite metabolism; quinolate metabolism.</text>
</comment>
<gene>
    <name evidence="12" type="ORF">METZ01_LOCUS85840</name>
</gene>
<comment type="subunit">
    <text evidence="3">Monomer.</text>
</comment>
<reference evidence="12" key="1">
    <citation type="submission" date="2018-05" db="EMBL/GenBank/DDBJ databases">
        <authorList>
            <person name="Lanie J.A."/>
            <person name="Ng W.-L."/>
            <person name="Kazmierczak K.M."/>
            <person name="Andrzejewski T.M."/>
            <person name="Davidsen T.M."/>
            <person name="Wayne K.J."/>
            <person name="Tettelin H."/>
            <person name="Glass J.I."/>
            <person name="Rusch D."/>
            <person name="Podicherti R."/>
            <person name="Tsui H.-C.T."/>
            <person name="Winkler M.E."/>
        </authorList>
    </citation>
    <scope>NUCLEOTIDE SEQUENCE</scope>
</reference>
<dbReference type="EMBL" id="UINC01007378">
    <property type="protein sequence ID" value="SVA32986.1"/>
    <property type="molecule type" value="Genomic_DNA"/>
</dbReference>
<sequence length="338" mass="38024">VFKIDIHTHILPENLNEVTNTFSDPRFLRMDPIDDQSAMLKKDGAAFRKVDCNCWNHQKRIQECDSTSVDVQVLSTIPVLFCYWAKDDEGLALSRFLNDHISEVVRKTPNRFIGLGTIPMQNTDMAIEEMDRCVNELKFPGIEIGSNVNGKNLSEEKFHPIFEHAEKIGCSIFVHPWEMMGQADMQKYWLPWLVGMPAETSRAICSIIFGGILEKYPALKIAFAHGGGAFPFTIGRIDHGFNVRPDLCAVDNSTLPSSYMKNFYVDSLVHDENAMNFLIQTMGAERIAMGSDYPFSLGEHHPGKLIEGMDLSDATKQRLLAGTALEWLGLDESEFTGN</sequence>
<evidence type="ECO:0000256" key="8">
    <source>
        <dbReference type="ARBA" id="ARBA00022833"/>
    </source>
</evidence>
<evidence type="ECO:0000256" key="3">
    <source>
        <dbReference type="ARBA" id="ARBA00011245"/>
    </source>
</evidence>
<protein>
    <recommendedName>
        <fullName evidence="5">2-amino-3-carboxymuconate-6-semialdehyde decarboxylase</fullName>
        <ecNumber evidence="4">4.1.1.45</ecNumber>
    </recommendedName>
    <alternativeName>
        <fullName evidence="10">Picolinate carboxylase</fullName>
    </alternativeName>
</protein>
<dbReference type="EC" id="4.1.1.45" evidence="4"/>
<comment type="similarity">
    <text evidence="2">Belongs to the metallo-dependent hydrolases superfamily. ACMSD family.</text>
</comment>
<keyword evidence="9" id="KW-0456">Lyase</keyword>
<evidence type="ECO:0000256" key="6">
    <source>
        <dbReference type="ARBA" id="ARBA00022723"/>
    </source>
</evidence>
<dbReference type="GO" id="GO:0046872">
    <property type="term" value="F:metal ion binding"/>
    <property type="evidence" value="ECO:0007669"/>
    <property type="project" value="UniProtKB-KW"/>
</dbReference>
<evidence type="ECO:0000259" key="11">
    <source>
        <dbReference type="Pfam" id="PF04909"/>
    </source>
</evidence>
<dbReference type="Pfam" id="PF04909">
    <property type="entry name" value="Amidohydro_2"/>
    <property type="match status" value="1"/>
</dbReference>
<organism evidence="12">
    <name type="scientific">marine metagenome</name>
    <dbReference type="NCBI Taxonomy" id="408172"/>
    <lineage>
        <taxon>unclassified sequences</taxon>
        <taxon>metagenomes</taxon>
        <taxon>ecological metagenomes</taxon>
    </lineage>
</organism>
<proteinExistence type="inferred from homology"/>
<evidence type="ECO:0000256" key="9">
    <source>
        <dbReference type="ARBA" id="ARBA00023239"/>
    </source>
</evidence>
<dbReference type="GO" id="GO:0005829">
    <property type="term" value="C:cytosol"/>
    <property type="evidence" value="ECO:0007669"/>
    <property type="project" value="TreeGrafter"/>
</dbReference>
<name>A0A381UXY2_9ZZZZ</name>
<dbReference type="SUPFAM" id="SSF51556">
    <property type="entry name" value="Metallo-dependent hydrolases"/>
    <property type="match status" value="1"/>
</dbReference>
<dbReference type="PANTHER" id="PTHR21240:SF27">
    <property type="entry name" value="2-AMINO-3-CARBOXYMUCONATE-6-SEMIALDEHYDE DECARBOXYLASE"/>
    <property type="match status" value="1"/>
</dbReference>
<keyword evidence="8" id="KW-0862">Zinc</keyword>
<evidence type="ECO:0000256" key="1">
    <source>
        <dbReference type="ARBA" id="ARBA00005079"/>
    </source>
</evidence>
<dbReference type="InterPro" id="IPR032466">
    <property type="entry name" value="Metal_Hydrolase"/>
</dbReference>
<dbReference type="AlphaFoldDB" id="A0A381UXY2"/>
<keyword evidence="7" id="KW-0210">Decarboxylase</keyword>
<dbReference type="InterPro" id="IPR032465">
    <property type="entry name" value="ACMSD"/>
</dbReference>
<feature type="domain" description="Amidohydrolase-related" evidence="11">
    <location>
        <begin position="4"/>
        <end position="330"/>
    </location>
</feature>
<evidence type="ECO:0000256" key="5">
    <source>
        <dbReference type="ARBA" id="ARBA00021214"/>
    </source>
</evidence>
<dbReference type="GO" id="GO:0019748">
    <property type="term" value="P:secondary metabolic process"/>
    <property type="evidence" value="ECO:0007669"/>
    <property type="project" value="TreeGrafter"/>
</dbReference>
<dbReference type="InterPro" id="IPR006680">
    <property type="entry name" value="Amidohydro-rel"/>
</dbReference>
<evidence type="ECO:0000313" key="12">
    <source>
        <dbReference type="EMBL" id="SVA32986.1"/>
    </source>
</evidence>
<evidence type="ECO:0000256" key="4">
    <source>
        <dbReference type="ARBA" id="ARBA00012365"/>
    </source>
</evidence>
<evidence type="ECO:0000256" key="7">
    <source>
        <dbReference type="ARBA" id="ARBA00022793"/>
    </source>
</evidence>